<evidence type="ECO:0000256" key="4">
    <source>
        <dbReference type="ARBA" id="ARBA00022692"/>
    </source>
</evidence>
<sequence length="247" mass="28253">MKQEMSIKDFQQLLKRRFVTIILTMCCLTASLVLISMYVLKPSYQYSTQILVGNLDEFNKENSTNKTQENKQLVTSYVDILKSPLIISTVKKTLKLEQSSYELAQKISVVNTDNSQIVTVTVKDSNPKVVKDIVKTLAEQSQQSFQQYTNVQGVKVLTDPELQEQAEKLFPKFQLIIPISLIVSFFVGIGLAVFRDYFDERIYTEQDLEKITTVSVIGHINVKPNRKQKSTEIDKQSSIYRGEHVDV</sequence>
<feature type="transmembrane region" description="Helical" evidence="7">
    <location>
        <begin position="21"/>
        <end position="40"/>
    </location>
</feature>
<dbReference type="InterPro" id="IPR003856">
    <property type="entry name" value="LPS_length_determ_N"/>
</dbReference>
<protein>
    <submittedName>
        <fullName evidence="9">Capsule biosynthesis protein CapK</fullName>
    </submittedName>
</protein>
<proteinExistence type="inferred from homology"/>
<reference evidence="9 10" key="1">
    <citation type="submission" date="2017-04" db="EMBL/GenBank/DDBJ databases">
        <title>Complete Genome Sequence of Bacillus thuringiensis type Strain ATCC 10792.</title>
        <authorList>
            <person name="Oh D.-H."/>
            <person name="Park B.-J."/>
            <person name="Shuai W."/>
            <person name="Chelliah R."/>
        </authorList>
    </citation>
    <scope>NUCLEOTIDE SEQUENCE [LARGE SCALE GENOMIC DNA]</scope>
    <source>
        <strain evidence="9 10">ATCC 10792</strain>
    </source>
</reference>
<comment type="similarity">
    <text evidence="2">Belongs to the CpsC/CapA family.</text>
</comment>
<evidence type="ECO:0000259" key="8">
    <source>
        <dbReference type="Pfam" id="PF02706"/>
    </source>
</evidence>
<dbReference type="EMBL" id="CP021061">
    <property type="protein sequence ID" value="ARP56956.1"/>
    <property type="molecule type" value="Genomic_DNA"/>
</dbReference>
<dbReference type="GO" id="GO:0004713">
    <property type="term" value="F:protein tyrosine kinase activity"/>
    <property type="evidence" value="ECO:0007669"/>
    <property type="project" value="TreeGrafter"/>
</dbReference>
<evidence type="ECO:0000256" key="3">
    <source>
        <dbReference type="ARBA" id="ARBA00022475"/>
    </source>
</evidence>
<evidence type="ECO:0000256" key="7">
    <source>
        <dbReference type="SAM" id="Phobius"/>
    </source>
</evidence>
<dbReference type="AlphaFoldDB" id="A0A1B1L3C2"/>
<dbReference type="Proteomes" id="UP000194143">
    <property type="component" value="Chromosome"/>
</dbReference>
<accession>A0A1B1L3C2</accession>
<keyword evidence="3" id="KW-1003">Cell membrane</keyword>
<keyword evidence="10" id="KW-1185">Reference proteome</keyword>
<gene>
    <name evidence="9" type="ORF">CAB88_07570</name>
</gene>
<dbReference type="Pfam" id="PF02706">
    <property type="entry name" value="Wzz"/>
    <property type="match status" value="1"/>
</dbReference>
<name>A0A1B1L3C2_BACTU</name>
<feature type="transmembrane region" description="Helical" evidence="7">
    <location>
        <begin position="175"/>
        <end position="194"/>
    </location>
</feature>
<evidence type="ECO:0000256" key="2">
    <source>
        <dbReference type="ARBA" id="ARBA00006683"/>
    </source>
</evidence>
<keyword evidence="4 7" id="KW-0812">Transmembrane</keyword>
<dbReference type="RefSeq" id="WP_000807062.1">
    <property type="nucleotide sequence ID" value="NZ_CP015350.1"/>
</dbReference>
<dbReference type="GeneID" id="67466060"/>
<dbReference type="GO" id="GO:0005886">
    <property type="term" value="C:plasma membrane"/>
    <property type="evidence" value="ECO:0007669"/>
    <property type="project" value="UniProtKB-SubCell"/>
</dbReference>
<keyword evidence="5 7" id="KW-1133">Transmembrane helix</keyword>
<dbReference type="PANTHER" id="PTHR32309">
    <property type="entry name" value="TYROSINE-PROTEIN KINASE"/>
    <property type="match status" value="1"/>
</dbReference>
<dbReference type="InterPro" id="IPR050445">
    <property type="entry name" value="Bact_polysacc_biosynth/exp"/>
</dbReference>
<organism evidence="9 10">
    <name type="scientific">Bacillus thuringiensis</name>
    <dbReference type="NCBI Taxonomy" id="1428"/>
    <lineage>
        <taxon>Bacteria</taxon>
        <taxon>Bacillati</taxon>
        <taxon>Bacillota</taxon>
        <taxon>Bacilli</taxon>
        <taxon>Bacillales</taxon>
        <taxon>Bacillaceae</taxon>
        <taxon>Bacillus</taxon>
        <taxon>Bacillus cereus group</taxon>
    </lineage>
</organism>
<keyword evidence="6 7" id="KW-0472">Membrane</keyword>
<dbReference type="PANTHER" id="PTHR32309:SF13">
    <property type="entry name" value="FERRIC ENTEROBACTIN TRANSPORT PROTEIN FEPE"/>
    <property type="match status" value="1"/>
</dbReference>
<evidence type="ECO:0000256" key="6">
    <source>
        <dbReference type="ARBA" id="ARBA00023136"/>
    </source>
</evidence>
<evidence type="ECO:0000256" key="5">
    <source>
        <dbReference type="ARBA" id="ARBA00022989"/>
    </source>
</evidence>
<evidence type="ECO:0000256" key="1">
    <source>
        <dbReference type="ARBA" id="ARBA00004651"/>
    </source>
</evidence>
<evidence type="ECO:0000313" key="10">
    <source>
        <dbReference type="Proteomes" id="UP000194143"/>
    </source>
</evidence>
<comment type="subcellular location">
    <subcellularLocation>
        <location evidence="1">Cell membrane</location>
        <topology evidence="1">Multi-pass membrane protein</topology>
    </subcellularLocation>
</comment>
<evidence type="ECO:0000313" key="9">
    <source>
        <dbReference type="EMBL" id="ARP56956.1"/>
    </source>
</evidence>
<feature type="domain" description="Polysaccharide chain length determinant N-terminal" evidence="8">
    <location>
        <begin position="4"/>
        <end position="93"/>
    </location>
</feature>